<dbReference type="SUPFAM" id="SSF52317">
    <property type="entry name" value="Class I glutamine amidotransferase-like"/>
    <property type="match status" value="1"/>
</dbReference>
<proteinExistence type="inferred from homology"/>
<dbReference type="OrthoDB" id="2039at2759"/>
<feature type="binding site" evidence="8">
    <location>
        <begin position="146"/>
        <end position="147"/>
    </location>
    <ligand>
        <name>L-glutamine</name>
        <dbReference type="ChEBI" id="CHEBI:58359"/>
    </ligand>
</feature>
<dbReference type="FunFam" id="3.40.50.880:FF:000077">
    <property type="entry name" value="Unplaced genomic scaffold supercont2.4, whole genome shotgun sequence"/>
    <property type="match status" value="1"/>
</dbReference>
<feature type="binding site" evidence="8">
    <location>
        <begin position="54"/>
        <end position="56"/>
    </location>
    <ligand>
        <name>L-glutamine</name>
        <dbReference type="ChEBI" id="CHEBI:58359"/>
    </ligand>
</feature>
<gene>
    <name evidence="9" type="ORF">FIBSPDRAFT_875127</name>
</gene>
<evidence type="ECO:0000256" key="5">
    <source>
        <dbReference type="ARBA" id="ARBA00023239"/>
    </source>
</evidence>
<sequence>MAKITIGILALQGAFAEHQSTLQRLSIPGWKVSAVQVRNPEELASCDALVIPGGESTTIALLARLSGLLEPLREFLKRKPVWGTCAGAILVSQKVENTKKGGQELLGGMSISIARNGWGSQAESFEAQLEVPGLKNPERSFSGVFIRAPVLLSLTRSPGDPPISIIARLPPSILPQLIPDSVKSDDEEDPRRVVAIRQGLHFLTTFHPELTSDDRFHEYFVRECVVPQLAARA</sequence>
<evidence type="ECO:0000313" key="10">
    <source>
        <dbReference type="Proteomes" id="UP000076532"/>
    </source>
</evidence>
<comment type="similarity">
    <text evidence="1">Belongs to the glutaminase PdxT/SNO family.</text>
</comment>
<evidence type="ECO:0000256" key="6">
    <source>
        <dbReference type="ARBA" id="ARBA00049534"/>
    </source>
</evidence>
<dbReference type="STRING" id="436010.A0A165WPC0"/>
<dbReference type="PROSITE" id="PS51273">
    <property type="entry name" value="GATASE_TYPE_1"/>
    <property type="match status" value="1"/>
</dbReference>
<evidence type="ECO:0000256" key="1">
    <source>
        <dbReference type="ARBA" id="ARBA00008345"/>
    </source>
</evidence>
<dbReference type="HAMAP" id="MF_01615">
    <property type="entry name" value="PdxT"/>
    <property type="match status" value="1"/>
</dbReference>
<dbReference type="PANTHER" id="PTHR31559:SF0">
    <property type="entry name" value="PYRIDOXAL 5'-PHOSPHATE SYNTHASE SUBUNIT SNO1-RELATED"/>
    <property type="match status" value="1"/>
</dbReference>
<evidence type="ECO:0000313" key="9">
    <source>
        <dbReference type="EMBL" id="KZP07781.1"/>
    </source>
</evidence>
<dbReference type="GO" id="GO:0004359">
    <property type="term" value="F:glutaminase activity"/>
    <property type="evidence" value="ECO:0007669"/>
    <property type="project" value="UniProtKB-EC"/>
</dbReference>
<dbReference type="Proteomes" id="UP000076532">
    <property type="component" value="Unassembled WGS sequence"/>
</dbReference>
<feature type="binding site" evidence="8">
    <location>
        <position position="115"/>
    </location>
    <ligand>
        <name>L-glutamine</name>
        <dbReference type="ChEBI" id="CHEBI:58359"/>
    </ligand>
</feature>
<evidence type="ECO:0000256" key="7">
    <source>
        <dbReference type="PIRSR" id="PIRSR005639-1"/>
    </source>
</evidence>
<accession>A0A165WPC0</accession>
<evidence type="ECO:0000256" key="8">
    <source>
        <dbReference type="PIRSR" id="PIRSR005639-2"/>
    </source>
</evidence>
<protein>
    <recommendedName>
        <fullName evidence="2">glutaminase</fullName>
        <ecNumber evidence="2">3.5.1.2</ecNumber>
    </recommendedName>
</protein>
<dbReference type="NCBIfam" id="TIGR03800">
    <property type="entry name" value="PLP_synth_Pdx2"/>
    <property type="match status" value="1"/>
</dbReference>
<feature type="active site" description="Charge relay system" evidence="7">
    <location>
        <position position="209"/>
    </location>
</feature>
<dbReference type="CDD" id="cd01749">
    <property type="entry name" value="GATase1_PB"/>
    <property type="match status" value="1"/>
</dbReference>
<dbReference type="PANTHER" id="PTHR31559">
    <property type="entry name" value="PYRIDOXAL 5'-PHOSPHATE SYNTHASE SUBUNIT SNO"/>
    <property type="match status" value="1"/>
</dbReference>
<dbReference type="GO" id="GO:0016829">
    <property type="term" value="F:lyase activity"/>
    <property type="evidence" value="ECO:0007669"/>
    <property type="project" value="UniProtKB-KW"/>
</dbReference>
<dbReference type="EC" id="3.5.1.2" evidence="2"/>
<dbReference type="GO" id="GO:0008614">
    <property type="term" value="P:pyridoxine metabolic process"/>
    <property type="evidence" value="ECO:0007669"/>
    <property type="project" value="TreeGrafter"/>
</dbReference>
<evidence type="ECO:0000256" key="4">
    <source>
        <dbReference type="ARBA" id="ARBA00022962"/>
    </source>
</evidence>
<dbReference type="AlphaFoldDB" id="A0A165WPC0"/>
<dbReference type="GO" id="GO:1903600">
    <property type="term" value="C:glutaminase complex"/>
    <property type="evidence" value="ECO:0007669"/>
    <property type="project" value="TreeGrafter"/>
</dbReference>
<dbReference type="PROSITE" id="PS51130">
    <property type="entry name" value="PDXT_SNO_2"/>
    <property type="match status" value="1"/>
</dbReference>
<dbReference type="PROSITE" id="PS01236">
    <property type="entry name" value="PDXT_SNO_1"/>
    <property type="match status" value="1"/>
</dbReference>
<comment type="catalytic activity">
    <reaction evidence="6">
        <text>L-glutamine + H2O = L-glutamate + NH4(+)</text>
        <dbReference type="Rhea" id="RHEA:15889"/>
        <dbReference type="ChEBI" id="CHEBI:15377"/>
        <dbReference type="ChEBI" id="CHEBI:28938"/>
        <dbReference type="ChEBI" id="CHEBI:29985"/>
        <dbReference type="ChEBI" id="CHEBI:58359"/>
        <dbReference type="EC" id="3.5.1.2"/>
    </reaction>
</comment>
<dbReference type="EMBL" id="KV417740">
    <property type="protein sequence ID" value="KZP07781.1"/>
    <property type="molecule type" value="Genomic_DNA"/>
</dbReference>
<dbReference type="GO" id="GO:0042823">
    <property type="term" value="P:pyridoxal phosphate biosynthetic process"/>
    <property type="evidence" value="ECO:0007669"/>
    <property type="project" value="InterPro"/>
</dbReference>
<name>A0A165WPC0_9AGAM</name>
<feature type="active site" description="Nucleophile" evidence="7">
    <location>
        <position position="85"/>
    </location>
</feature>
<dbReference type="Gene3D" id="3.40.50.880">
    <property type="match status" value="1"/>
</dbReference>
<reference evidence="9 10" key="1">
    <citation type="journal article" date="2016" name="Mol. Biol. Evol.">
        <title>Comparative Genomics of Early-Diverging Mushroom-Forming Fungi Provides Insights into the Origins of Lignocellulose Decay Capabilities.</title>
        <authorList>
            <person name="Nagy L.G."/>
            <person name="Riley R."/>
            <person name="Tritt A."/>
            <person name="Adam C."/>
            <person name="Daum C."/>
            <person name="Floudas D."/>
            <person name="Sun H."/>
            <person name="Yadav J.S."/>
            <person name="Pangilinan J."/>
            <person name="Larsson K.H."/>
            <person name="Matsuura K."/>
            <person name="Barry K."/>
            <person name="Labutti K."/>
            <person name="Kuo R."/>
            <person name="Ohm R.A."/>
            <person name="Bhattacharya S.S."/>
            <person name="Shirouzu T."/>
            <person name="Yoshinaga Y."/>
            <person name="Martin F.M."/>
            <person name="Grigoriev I.V."/>
            <person name="Hibbett D.S."/>
        </authorList>
    </citation>
    <scope>NUCLEOTIDE SEQUENCE [LARGE SCALE GENOMIC DNA]</scope>
    <source>
        <strain evidence="9 10">CBS 109695</strain>
    </source>
</reference>
<dbReference type="InterPro" id="IPR021196">
    <property type="entry name" value="PdxT/SNO_CS"/>
</dbReference>
<evidence type="ECO:0000256" key="3">
    <source>
        <dbReference type="ARBA" id="ARBA00022801"/>
    </source>
</evidence>
<keyword evidence="10" id="KW-1185">Reference proteome</keyword>
<evidence type="ECO:0000256" key="2">
    <source>
        <dbReference type="ARBA" id="ARBA00012918"/>
    </source>
</evidence>
<dbReference type="InterPro" id="IPR029062">
    <property type="entry name" value="Class_I_gatase-like"/>
</dbReference>
<dbReference type="GO" id="GO:0005829">
    <property type="term" value="C:cytosol"/>
    <property type="evidence" value="ECO:0007669"/>
    <property type="project" value="TreeGrafter"/>
</dbReference>
<dbReference type="PIRSF" id="PIRSF005639">
    <property type="entry name" value="Glut_amidoT_SNO"/>
    <property type="match status" value="1"/>
</dbReference>
<dbReference type="Pfam" id="PF01174">
    <property type="entry name" value="SNO"/>
    <property type="match status" value="2"/>
</dbReference>
<keyword evidence="4 9" id="KW-0315">Glutamine amidotransferase</keyword>
<keyword evidence="5" id="KW-0456">Lyase</keyword>
<feature type="active site" description="Charge relay system" evidence="7">
    <location>
        <position position="207"/>
    </location>
</feature>
<keyword evidence="3" id="KW-0378">Hydrolase</keyword>
<dbReference type="InterPro" id="IPR002161">
    <property type="entry name" value="PdxT/SNO"/>
</dbReference>
<organism evidence="9 10">
    <name type="scientific">Athelia psychrophila</name>
    <dbReference type="NCBI Taxonomy" id="1759441"/>
    <lineage>
        <taxon>Eukaryota</taxon>
        <taxon>Fungi</taxon>
        <taxon>Dikarya</taxon>
        <taxon>Basidiomycota</taxon>
        <taxon>Agaricomycotina</taxon>
        <taxon>Agaricomycetes</taxon>
        <taxon>Agaricomycetidae</taxon>
        <taxon>Atheliales</taxon>
        <taxon>Atheliaceae</taxon>
        <taxon>Athelia</taxon>
    </lineage>
</organism>